<evidence type="ECO:0000256" key="8">
    <source>
        <dbReference type="SAM" id="SignalP"/>
    </source>
</evidence>
<dbReference type="PANTHER" id="PTHR31451:SF39">
    <property type="entry name" value="MANNAN ENDO-1,4-BETA-MANNOSIDASE 1"/>
    <property type="match status" value="1"/>
</dbReference>
<evidence type="ECO:0000259" key="9">
    <source>
        <dbReference type="Pfam" id="PF26410"/>
    </source>
</evidence>
<feature type="signal peptide" evidence="8">
    <location>
        <begin position="1"/>
        <end position="42"/>
    </location>
</feature>
<dbReference type="Pfam" id="PF26410">
    <property type="entry name" value="GH5_mannosidase"/>
    <property type="match status" value="1"/>
</dbReference>
<dbReference type="InterPro" id="IPR017853">
    <property type="entry name" value="GH"/>
</dbReference>
<keyword evidence="5 8" id="KW-0732">Signal</keyword>
<dbReference type="SUPFAM" id="SSF51445">
    <property type="entry name" value="(Trans)glycosidases"/>
    <property type="match status" value="1"/>
</dbReference>
<feature type="domain" description="Glycoside hydrolase family 5" evidence="9">
    <location>
        <begin position="132"/>
        <end position="350"/>
    </location>
</feature>
<feature type="chain" id="PRO_5015542764" description="mannan endo-1,4-beta-mannosidase" evidence="8">
    <location>
        <begin position="43"/>
        <end position="442"/>
    </location>
</feature>
<dbReference type="Proteomes" id="UP000237684">
    <property type="component" value="Unassembled WGS sequence"/>
</dbReference>
<evidence type="ECO:0000313" key="10">
    <source>
        <dbReference type="EMBL" id="PQV63587.1"/>
    </source>
</evidence>
<organism evidence="10 11">
    <name type="scientific">Abditibacterium utsteinense</name>
    <dbReference type="NCBI Taxonomy" id="1960156"/>
    <lineage>
        <taxon>Bacteria</taxon>
        <taxon>Pseudomonadati</taxon>
        <taxon>Abditibacteriota</taxon>
        <taxon>Abditibacteriia</taxon>
        <taxon>Abditibacteriales</taxon>
        <taxon>Abditibacteriaceae</taxon>
        <taxon>Abditibacterium</taxon>
    </lineage>
</organism>
<accession>A0A2S8SS21</accession>
<dbReference type="RefSeq" id="WP_105484007.1">
    <property type="nucleotide sequence ID" value="NZ_NIGF01000010.1"/>
</dbReference>
<evidence type="ECO:0000256" key="3">
    <source>
        <dbReference type="ARBA" id="ARBA00012706"/>
    </source>
</evidence>
<keyword evidence="4" id="KW-0964">Secreted</keyword>
<protein>
    <recommendedName>
        <fullName evidence="3">mannan endo-1,4-beta-mannosidase</fullName>
        <ecNumber evidence="3">3.2.1.78</ecNumber>
    </recommendedName>
</protein>
<evidence type="ECO:0000313" key="11">
    <source>
        <dbReference type="Proteomes" id="UP000237684"/>
    </source>
</evidence>
<keyword evidence="11" id="KW-1185">Reference proteome</keyword>
<keyword evidence="7" id="KW-0326">Glycosidase</keyword>
<dbReference type="AlphaFoldDB" id="A0A2S8SS21"/>
<reference evidence="10 11" key="1">
    <citation type="journal article" date="2018" name="Syst. Appl. Microbiol.">
        <title>Abditibacterium utsteinense sp. nov., the first cultivated member of candidate phylum FBP, isolated from ice-free Antarctic soil samples.</title>
        <authorList>
            <person name="Tahon G."/>
            <person name="Tytgat B."/>
            <person name="Lebbe L."/>
            <person name="Carlier A."/>
            <person name="Willems A."/>
        </authorList>
    </citation>
    <scope>NUCLEOTIDE SEQUENCE [LARGE SCALE GENOMIC DNA]</scope>
    <source>
        <strain evidence="10 11">LMG 29911</strain>
    </source>
</reference>
<sequence>MMPLISRMKISTRRPHLASVRAFLLMSALFSFLPQLGSVAQAAPRGFVTRSGTQFRVGKRPFFVGGTNIHYLGWGTRAEVDAVLQDAKSMNFNVVRTILHSVIASPELSKTDPKNSIWNFPSKNDSSNMGMHNTYILYWDSTKNDWAWNDSPINGLGRWDYVIAEAGKRGLKLNIALIDFWQWAGGTQQINAWWNLKERYQSFYTDPRTKSLYKAWVKHVLNRKNTLTGVRYKDDPTIFAWDLMNEPEIASVPLAQSWFAEMSAYVKSIDSNHLLCTGSEGFYGGQGGSDPEAELALPNIDFGVWHSYPVYHSIQPLQVLDRITQHGQTAARHNKPVIFQEFGYSRTNADQAGVYKKWTDAVYNDSNSAGWIVWRLEGRVVSPPTRDFPAVEKDPLGPFPADNGEGFGFYNDASPVSKTLSQAAATITARNRVVGANLKPKP</sequence>
<keyword evidence="6" id="KW-0378">Hydrolase</keyword>
<gene>
    <name evidence="10" type="ORF">B1R32_11050</name>
</gene>
<dbReference type="GO" id="GO:0000272">
    <property type="term" value="P:polysaccharide catabolic process"/>
    <property type="evidence" value="ECO:0007669"/>
    <property type="project" value="InterPro"/>
</dbReference>
<dbReference type="EC" id="3.2.1.78" evidence="3"/>
<evidence type="ECO:0000256" key="7">
    <source>
        <dbReference type="ARBA" id="ARBA00023295"/>
    </source>
</evidence>
<evidence type="ECO:0000256" key="6">
    <source>
        <dbReference type="ARBA" id="ARBA00022801"/>
    </source>
</evidence>
<dbReference type="InterPro" id="IPR001547">
    <property type="entry name" value="Glyco_hydro_5"/>
</dbReference>
<evidence type="ECO:0000256" key="5">
    <source>
        <dbReference type="ARBA" id="ARBA00022729"/>
    </source>
</evidence>
<dbReference type="GO" id="GO:0005576">
    <property type="term" value="C:extracellular region"/>
    <property type="evidence" value="ECO:0007669"/>
    <property type="project" value="UniProtKB-SubCell"/>
</dbReference>
<dbReference type="OrthoDB" id="9762066at2"/>
<comment type="subcellular location">
    <subcellularLocation>
        <location evidence="2">Secreted</location>
    </subcellularLocation>
</comment>
<comment type="caution">
    <text evidence="10">The sequence shown here is derived from an EMBL/GenBank/DDBJ whole genome shotgun (WGS) entry which is preliminary data.</text>
</comment>
<dbReference type="InterPro" id="IPR045053">
    <property type="entry name" value="MAN-like"/>
</dbReference>
<dbReference type="InParanoid" id="A0A2S8SS21"/>
<name>A0A2S8SS21_9BACT</name>
<evidence type="ECO:0000256" key="2">
    <source>
        <dbReference type="ARBA" id="ARBA00004613"/>
    </source>
</evidence>
<dbReference type="EMBL" id="NIGF01000010">
    <property type="protein sequence ID" value="PQV63587.1"/>
    <property type="molecule type" value="Genomic_DNA"/>
</dbReference>
<dbReference type="Gene3D" id="3.20.20.80">
    <property type="entry name" value="Glycosidases"/>
    <property type="match status" value="1"/>
</dbReference>
<dbReference type="PANTHER" id="PTHR31451">
    <property type="match status" value="1"/>
</dbReference>
<dbReference type="GO" id="GO:0016985">
    <property type="term" value="F:mannan endo-1,4-beta-mannosidase activity"/>
    <property type="evidence" value="ECO:0007669"/>
    <property type="project" value="TreeGrafter"/>
</dbReference>
<proteinExistence type="predicted"/>
<evidence type="ECO:0000256" key="1">
    <source>
        <dbReference type="ARBA" id="ARBA00001678"/>
    </source>
</evidence>
<comment type="catalytic activity">
    <reaction evidence="1">
        <text>Random hydrolysis of (1-&gt;4)-beta-D-mannosidic linkages in mannans, galactomannans and glucomannans.</text>
        <dbReference type="EC" id="3.2.1.78"/>
    </reaction>
</comment>
<evidence type="ECO:0000256" key="4">
    <source>
        <dbReference type="ARBA" id="ARBA00022525"/>
    </source>
</evidence>